<dbReference type="InterPro" id="IPR036388">
    <property type="entry name" value="WH-like_DNA-bd_sf"/>
</dbReference>
<evidence type="ECO:0000256" key="6">
    <source>
        <dbReference type="ARBA" id="ARBA00023125"/>
    </source>
</evidence>
<evidence type="ECO:0000256" key="3">
    <source>
        <dbReference type="ARBA" id="ARBA00022553"/>
    </source>
</evidence>
<evidence type="ECO:0000259" key="11">
    <source>
        <dbReference type="PROSITE" id="PS51755"/>
    </source>
</evidence>
<dbReference type="GO" id="GO:0005829">
    <property type="term" value="C:cytosol"/>
    <property type="evidence" value="ECO:0007669"/>
    <property type="project" value="TreeGrafter"/>
</dbReference>
<dbReference type="SUPFAM" id="SSF46894">
    <property type="entry name" value="C-terminal effector domain of the bipartite response regulators"/>
    <property type="match status" value="1"/>
</dbReference>
<evidence type="ECO:0000313" key="12">
    <source>
        <dbReference type="EMBL" id="SHM99271.1"/>
    </source>
</evidence>
<dbReference type="PROSITE" id="PS50110">
    <property type="entry name" value="RESPONSE_REGULATORY"/>
    <property type="match status" value="1"/>
</dbReference>
<dbReference type="Proteomes" id="UP000183983">
    <property type="component" value="Unassembled WGS sequence"/>
</dbReference>
<dbReference type="SMART" id="SM00448">
    <property type="entry name" value="REC"/>
    <property type="match status" value="1"/>
</dbReference>
<dbReference type="SUPFAM" id="SSF52172">
    <property type="entry name" value="CheY-like"/>
    <property type="match status" value="1"/>
</dbReference>
<dbReference type="PANTHER" id="PTHR48111">
    <property type="entry name" value="REGULATOR OF RPOS"/>
    <property type="match status" value="1"/>
</dbReference>
<dbReference type="Gene3D" id="3.40.50.2300">
    <property type="match status" value="1"/>
</dbReference>
<dbReference type="AlphaFoldDB" id="A0A1M7N6Y2"/>
<dbReference type="PANTHER" id="PTHR48111:SF47">
    <property type="entry name" value="TRANSCRIPTIONAL REGULATORY PROTEIN RSTA"/>
    <property type="match status" value="1"/>
</dbReference>
<dbReference type="SMART" id="SM00862">
    <property type="entry name" value="Trans_reg_C"/>
    <property type="match status" value="1"/>
</dbReference>
<dbReference type="STRING" id="1190415.SAMN05216593_105240"/>
<dbReference type="PROSITE" id="PS51755">
    <property type="entry name" value="OMPR_PHOB"/>
    <property type="match status" value="1"/>
</dbReference>
<feature type="modified residue" description="4-aspartylphosphate" evidence="8">
    <location>
        <position position="68"/>
    </location>
</feature>
<sequence length="249" mass="28101">MSRLGYAEPLCETARTMNTIMLVEDDTALAELIASYLQRFDYQVSVVNRGDRALEGMHRLQPDLVILDLMLPGLDGLHVCRQLRDEQPVLPIIMLTARGQNDDQILGLETGADDYVAKPCEPRVLLARIRTLLRRSAPAGPRHDARQIVLGQLVIDLAERQVQWRGKDVELSSGEFNLLLVLASHVGEVLSRDQLIQQLRGIEFNGVDRSVDVAISKLRRKFEDDPGDPRKIKTVWGKGYLLSRAEWDE</sequence>
<dbReference type="GO" id="GO:0000156">
    <property type="term" value="F:phosphorelay response regulator activity"/>
    <property type="evidence" value="ECO:0007669"/>
    <property type="project" value="TreeGrafter"/>
</dbReference>
<keyword evidence="7" id="KW-0804">Transcription</keyword>
<gene>
    <name evidence="12" type="ORF">SAMN05216593_105240</name>
</gene>
<dbReference type="InterPro" id="IPR011006">
    <property type="entry name" value="CheY-like_superfamily"/>
</dbReference>
<accession>A0A1M7N6Y2</accession>
<dbReference type="InterPro" id="IPR016032">
    <property type="entry name" value="Sig_transdc_resp-reg_C-effctor"/>
</dbReference>
<evidence type="ECO:0000256" key="7">
    <source>
        <dbReference type="ARBA" id="ARBA00023163"/>
    </source>
</evidence>
<protein>
    <submittedName>
        <fullName evidence="12">Two-component system, OmpR family, response regulator</fullName>
    </submittedName>
</protein>
<dbReference type="GO" id="GO:0006355">
    <property type="term" value="P:regulation of DNA-templated transcription"/>
    <property type="evidence" value="ECO:0007669"/>
    <property type="project" value="InterPro"/>
</dbReference>
<evidence type="ECO:0000256" key="1">
    <source>
        <dbReference type="ARBA" id="ARBA00004496"/>
    </source>
</evidence>
<dbReference type="FunFam" id="1.10.10.10:FF:000099">
    <property type="entry name" value="Two-component system response regulator TorR"/>
    <property type="match status" value="1"/>
</dbReference>
<comment type="subcellular location">
    <subcellularLocation>
        <location evidence="1">Cytoplasm</location>
    </subcellularLocation>
</comment>
<evidence type="ECO:0000313" key="13">
    <source>
        <dbReference type="Proteomes" id="UP000183983"/>
    </source>
</evidence>
<dbReference type="Pfam" id="PF00072">
    <property type="entry name" value="Response_reg"/>
    <property type="match status" value="1"/>
</dbReference>
<evidence type="ECO:0000256" key="8">
    <source>
        <dbReference type="PROSITE-ProRule" id="PRU00169"/>
    </source>
</evidence>
<keyword evidence="5" id="KW-0805">Transcription regulation</keyword>
<evidence type="ECO:0000256" key="5">
    <source>
        <dbReference type="ARBA" id="ARBA00023015"/>
    </source>
</evidence>
<dbReference type="Gene3D" id="1.10.10.10">
    <property type="entry name" value="Winged helix-like DNA-binding domain superfamily/Winged helix DNA-binding domain"/>
    <property type="match status" value="1"/>
</dbReference>
<dbReference type="CDD" id="cd00383">
    <property type="entry name" value="trans_reg_C"/>
    <property type="match status" value="1"/>
</dbReference>
<evidence type="ECO:0000259" key="10">
    <source>
        <dbReference type="PROSITE" id="PS50110"/>
    </source>
</evidence>
<dbReference type="InterPro" id="IPR001867">
    <property type="entry name" value="OmpR/PhoB-type_DNA-bd"/>
</dbReference>
<dbReference type="InterPro" id="IPR039420">
    <property type="entry name" value="WalR-like"/>
</dbReference>
<dbReference type="InterPro" id="IPR001789">
    <property type="entry name" value="Sig_transdc_resp-reg_receiver"/>
</dbReference>
<dbReference type="GO" id="GO:0032993">
    <property type="term" value="C:protein-DNA complex"/>
    <property type="evidence" value="ECO:0007669"/>
    <property type="project" value="TreeGrafter"/>
</dbReference>
<keyword evidence="3 8" id="KW-0597">Phosphoprotein</keyword>
<keyword evidence="2" id="KW-0963">Cytoplasm</keyword>
<dbReference type="GO" id="GO:0000976">
    <property type="term" value="F:transcription cis-regulatory region binding"/>
    <property type="evidence" value="ECO:0007669"/>
    <property type="project" value="TreeGrafter"/>
</dbReference>
<evidence type="ECO:0000256" key="4">
    <source>
        <dbReference type="ARBA" id="ARBA00023012"/>
    </source>
</evidence>
<dbReference type="Pfam" id="PF00486">
    <property type="entry name" value="Trans_reg_C"/>
    <property type="match status" value="1"/>
</dbReference>
<evidence type="ECO:0000256" key="2">
    <source>
        <dbReference type="ARBA" id="ARBA00022490"/>
    </source>
</evidence>
<feature type="DNA-binding region" description="OmpR/PhoB-type" evidence="9">
    <location>
        <begin position="145"/>
        <end position="244"/>
    </location>
</feature>
<reference evidence="12 13" key="1">
    <citation type="submission" date="2016-11" db="EMBL/GenBank/DDBJ databases">
        <authorList>
            <person name="Jaros S."/>
            <person name="Januszkiewicz K."/>
            <person name="Wedrychowicz H."/>
        </authorList>
    </citation>
    <scope>NUCLEOTIDE SEQUENCE [LARGE SCALE GENOMIC DNA]</scope>
    <source>
        <strain evidence="12 13">LMG 26898</strain>
    </source>
</reference>
<proteinExistence type="predicted"/>
<dbReference type="Gene3D" id="6.10.250.690">
    <property type="match status" value="1"/>
</dbReference>
<dbReference type="FunFam" id="3.40.50.2300:FF:000001">
    <property type="entry name" value="DNA-binding response regulator PhoB"/>
    <property type="match status" value="1"/>
</dbReference>
<keyword evidence="6 9" id="KW-0238">DNA-binding</keyword>
<dbReference type="EMBL" id="FRDA01000005">
    <property type="protein sequence ID" value="SHM99271.1"/>
    <property type="molecule type" value="Genomic_DNA"/>
</dbReference>
<feature type="domain" description="Response regulatory" evidence="10">
    <location>
        <begin position="19"/>
        <end position="133"/>
    </location>
</feature>
<feature type="domain" description="OmpR/PhoB-type" evidence="11">
    <location>
        <begin position="145"/>
        <end position="244"/>
    </location>
</feature>
<name>A0A1M7N6Y2_9PSED</name>
<evidence type="ECO:0000256" key="9">
    <source>
        <dbReference type="PROSITE-ProRule" id="PRU01091"/>
    </source>
</evidence>
<organism evidence="12 13">
    <name type="scientific">Pseudomonas asturiensis</name>
    <dbReference type="NCBI Taxonomy" id="1190415"/>
    <lineage>
        <taxon>Bacteria</taxon>
        <taxon>Pseudomonadati</taxon>
        <taxon>Pseudomonadota</taxon>
        <taxon>Gammaproteobacteria</taxon>
        <taxon>Pseudomonadales</taxon>
        <taxon>Pseudomonadaceae</taxon>
        <taxon>Pseudomonas</taxon>
    </lineage>
</organism>
<keyword evidence="4" id="KW-0902">Two-component regulatory system</keyword>